<dbReference type="Proteomes" id="UP000727407">
    <property type="component" value="Unassembled WGS sequence"/>
</dbReference>
<comment type="caution">
    <text evidence="1">The sequence shown here is derived from an EMBL/GenBank/DDBJ whole genome shotgun (WGS) entry which is preliminary data.</text>
</comment>
<dbReference type="OrthoDB" id="10028801at2759"/>
<reference evidence="1" key="1">
    <citation type="submission" date="2020-07" db="EMBL/GenBank/DDBJ databases">
        <title>Clarias magur genome sequencing, assembly and annotation.</title>
        <authorList>
            <person name="Kushwaha B."/>
            <person name="Kumar R."/>
            <person name="Das P."/>
            <person name="Joshi C.G."/>
            <person name="Kumar D."/>
            <person name="Nagpure N.S."/>
            <person name="Pandey M."/>
            <person name="Agarwal S."/>
            <person name="Srivastava S."/>
            <person name="Singh M."/>
            <person name="Sahoo L."/>
            <person name="Jayasankar P."/>
            <person name="Meher P.K."/>
            <person name="Koringa P.G."/>
            <person name="Iquebal M.A."/>
            <person name="Das S.P."/>
            <person name="Bit A."/>
            <person name="Patnaik S."/>
            <person name="Patel N."/>
            <person name="Shah T.M."/>
            <person name="Hinsu A."/>
            <person name="Jena J.K."/>
        </authorList>
    </citation>
    <scope>NUCLEOTIDE SEQUENCE</scope>
    <source>
        <strain evidence="1">CIFAMagur01</strain>
        <tissue evidence="1">Testis</tissue>
    </source>
</reference>
<dbReference type="AlphaFoldDB" id="A0A8J4TYC5"/>
<proteinExistence type="predicted"/>
<name>A0A8J4TYC5_CLAMG</name>
<keyword evidence="2" id="KW-1185">Reference proteome</keyword>
<evidence type="ECO:0000313" key="2">
    <source>
        <dbReference type="Proteomes" id="UP000727407"/>
    </source>
</evidence>
<accession>A0A8J4TYC5</accession>
<organism evidence="1 2">
    <name type="scientific">Clarias magur</name>
    <name type="common">Asian catfish</name>
    <name type="synonym">Macropteronotus magur</name>
    <dbReference type="NCBI Taxonomy" id="1594786"/>
    <lineage>
        <taxon>Eukaryota</taxon>
        <taxon>Metazoa</taxon>
        <taxon>Chordata</taxon>
        <taxon>Craniata</taxon>
        <taxon>Vertebrata</taxon>
        <taxon>Euteleostomi</taxon>
        <taxon>Actinopterygii</taxon>
        <taxon>Neopterygii</taxon>
        <taxon>Teleostei</taxon>
        <taxon>Ostariophysi</taxon>
        <taxon>Siluriformes</taxon>
        <taxon>Clariidae</taxon>
        <taxon>Clarias</taxon>
    </lineage>
</organism>
<feature type="non-terminal residue" evidence="1">
    <location>
        <position position="1"/>
    </location>
</feature>
<protein>
    <submittedName>
        <fullName evidence="1">Nephrin isoform X1</fullName>
    </submittedName>
</protein>
<gene>
    <name evidence="1" type="primary">nphs1</name>
    <name evidence="1" type="ORF">DAT39_020757</name>
</gene>
<sequence>NYHYYYPTDAFSPALYTHLETPEKLDSRNITNPISHDYEEVRDIGPYQYLFESNREPSATSTCEQGAWFGAADLDPVSGVNNYITYKRRMNSELPFELRGELV</sequence>
<evidence type="ECO:0000313" key="1">
    <source>
        <dbReference type="EMBL" id="KAF5889542.1"/>
    </source>
</evidence>
<dbReference type="EMBL" id="QNUK01000796">
    <property type="protein sequence ID" value="KAF5889542.1"/>
    <property type="molecule type" value="Genomic_DNA"/>
</dbReference>